<reference evidence="17 18" key="1">
    <citation type="submission" date="2014-09" db="EMBL/GenBank/DDBJ databases">
        <authorList>
            <person name="Magalhaes I.L.F."/>
            <person name="Oliveira U."/>
            <person name="Santos F.R."/>
            <person name="Vidigal T.H.D.A."/>
            <person name="Brescovit A.D."/>
            <person name="Santos A.J."/>
        </authorList>
    </citation>
    <scope>NUCLEOTIDE SEQUENCE [LARGE SCALE GENOMIC DNA]</scope>
</reference>
<sequence>MSTTTASNGHVPTGPRRGGYSRRGGGRQGGGGGGAGNAAQVFADDTDETRALRQKYGDKLGLLKELFADWSDEDLLSVLSQSGGEIELAVGRISEGHAEQFSSVKSKNARKKETSAPAISGSNGASAPAALAGRHASRGSGHASSDISTRGSRGGSAGRGARGGSRGGMRGGGRGGGPAPQSNGHLATSSTDDFPTATAPTSTGPSWAQAIAAAQKKPPTATAAPTVLEEVAEGAAQSAPEAVVSEAAAPAIESASWDDDVPEQPVAVVVEKDDAKGEADRKACRATEA</sequence>
<evidence type="ECO:0000256" key="13">
    <source>
        <dbReference type="ARBA" id="ARBA00023204"/>
    </source>
</evidence>
<protein>
    <recommendedName>
        <fullName evidence="5">RNA polymerase II degradation factor 1</fullName>
    </recommendedName>
</protein>
<organism evidence="17 18">
    <name type="scientific">Ceraceosorus bombacis</name>
    <dbReference type="NCBI Taxonomy" id="401625"/>
    <lineage>
        <taxon>Eukaryota</taxon>
        <taxon>Fungi</taxon>
        <taxon>Dikarya</taxon>
        <taxon>Basidiomycota</taxon>
        <taxon>Ustilaginomycotina</taxon>
        <taxon>Exobasidiomycetes</taxon>
        <taxon>Ceraceosorales</taxon>
        <taxon>Ceraceosoraceae</taxon>
        <taxon>Ceraceosorus</taxon>
    </lineage>
</organism>
<dbReference type="EMBL" id="CCYA01000192">
    <property type="protein sequence ID" value="CEH13048.1"/>
    <property type="molecule type" value="Genomic_DNA"/>
</dbReference>
<dbReference type="GO" id="GO:0000781">
    <property type="term" value="C:chromosome, telomeric region"/>
    <property type="evidence" value="ECO:0007669"/>
    <property type="project" value="UniProtKB-SubCell"/>
</dbReference>
<keyword evidence="10" id="KW-0832">Ubl conjugation</keyword>
<dbReference type="GO" id="GO:0006281">
    <property type="term" value="P:DNA repair"/>
    <property type="evidence" value="ECO:0007669"/>
    <property type="project" value="UniProtKB-KW"/>
</dbReference>
<feature type="region of interest" description="Disordered" evidence="15">
    <location>
        <begin position="1"/>
        <end position="42"/>
    </location>
</feature>
<dbReference type="AlphaFoldDB" id="A0A0P1BBL6"/>
<proteinExistence type="inferred from homology"/>
<evidence type="ECO:0000256" key="9">
    <source>
        <dbReference type="ARBA" id="ARBA00022786"/>
    </source>
</evidence>
<keyword evidence="12" id="KW-0238">DNA-binding</keyword>
<evidence type="ECO:0000256" key="15">
    <source>
        <dbReference type="SAM" id="MobiDB-lite"/>
    </source>
</evidence>
<feature type="domain" description="CUE" evidence="16">
    <location>
        <begin position="61"/>
        <end position="96"/>
    </location>
</feature>
<evidence type="ECO:0000256" key="10">
    <source>
        <dbReference type="ARBA" id="ARBA00022843"/>
    </source>
</evidence>
<evidence type="ECO:0000256" key="7">
    <source>
        <dbReference type="ARBA" id="ARBA00022490"/>
    </source>
</evidence>
<keyword evidence="7" id="KW-0963">Cytoplasm</keyword>
<evidence type="ECO:0000256" key="5">
    <source>
        <dbReference type="ARBA" id="ARBA00020536"/>
    </source>
</evidence>
<evidence type="ECO:0000256" key="11">
    <source>
        <dbReference type="ARBA" id="ARBA00022895"/>
    </source>
</evidence>
<dbReference type="STRING" id="401625.A0A0P1BBL6"/>
<feature type="compositionally biased region" description="Polar residues" evidence="15">
    <location>
        <begin position="1"/>
        <end position="10"/>
    </location>
</feature>
<evidence type="ECO:0000256" key="4">
    <source>
        <dbReference type="ARBA" id="ARBA00005491"/>
    </source>
</evidence>
<dbReference type="GO" id="GO:0005737">
    <property type="term" value="C:cytoplasm"/>
    <property type="evidence" value="ECO:0007669"/>
    <property type="project" value="UniProtKB-SubCell"/>
</dbReference>
<evidence type="ECO:0000256" key="14">
    <source>
        <dbReference type="ARBA" id="ARBA00023242"/>
    </source>
</evidence>
<dbReference type="OrthoDB" id="5396806at2759"/>
<evidence type="ECO:0000256" key="8">
    <source>
        <dbReference type="ARBA" id="ARBA00022763"/>
    </source>
</evidence>
<dbReference type="GO" id="GO:0003677">
    <property type="term" value="F:DNA binding"/>
    <property type="evidence" value="ECO:0007669"/>
    <property type="project" value="UniProtKB-KW"/>
</dbReference>
<dbReference type="CDD" id="cd14368">
    <property type="entry name" value="CUE_DEF1_like"/>
    <property type="match status" value="1"/>
</dbReference>
<evidence type="ECO:0000313" key="17">
    <source>
        <dbReference type="EMBL" id="CEH13048.1"/>
    </source>
</evidence>
<dbReference type="InterPro" id="IPR003892">
    <property type="entry name" value="CUE"/>
</dbReference>
<keyword evidence="6" id="KW-0158">Chromosome</keyword>
<feature type="compositionally biased region" description="Gly residues" evidence="15">
    <location>
        <begin position="152"/>
        <end position="178"/>
    </location>
</feature>
<keyword evidence="11" id="KW-0779">Telomere</keyword>
<feature type="compositionally biased region" description="Polar residues" evidence="15">
    <location>
        <begin position="180"/>
        <end position="193"/>
    </location>
</feature>
<evidence type="ECO:0000256" key="6">
    <source>
        <dbReference type="ARBA" id="ARBA00022454"/>
    </source>
</evidence>
<evidence type="ECO:0000256" key="12">
    <source>
        <dbReference type="ARBA" id="ARBA00023125"/>
    </source>
</evidence>
<accession>A0A0P1BBL6</accession>
<evidence type="ECO:0000256" key="3">
    <source>
        <dbReference type="ARBA" id="ARBA00004574"/>
    </source>
</evidence>
<comment type="subcellular location">
    <subcellularLocation>
        <location evidence="3">Chromosome</location>
        <location evidence="3">Telomere</location>
    </subcellularLocation>
    <subcellularLocation>
        <location evidence="2">Cytoplasm</location>
    </subcellularLocation>
    <subcellularLocation>
        <location evidence="1">Nucleus</location>
    </subcellularLocation>
</comment>
<feature type="compositionally biased region" description="Gly residues" evidence="15">
    <location>
        <begin position="21"/>
        <end position="36"/>
    </location>
</feature>
<comment type="similarity">
    <text evidence="4">Belongs to the DEF1 family.</text>
</comment>
<dbReference type="GO" id="GO:0005634">
    <property type="term" value="C:nucleus"/>
    <property type="evidence" value="ECO:0007669"/>
    <property type="project" value="UniProtKB-SubCell"/>
</dbReference>
<keyword evidence="9" id="KW-0833">Ubl conjugation pathway</keyword>
<keyword evidence="8" id="KW-0227">DNA damage</keyword>
<evidence type="ECO:0000313" key="18">
    <source>
        <dbReference type="Proteomes" id="UP000054845"/>
    </source>
</evidence>
<name>A0A0P1BBL6_9BASI</name>
<keyword evidence="14" id="KW-0539">Nucleus</keyword>
<feature type="compositionally biased region" description="Low complexity" evidence="15">
    <location>
        <begin position="195"/>
        <end position="222"/>
    </location>
</feature>
<dbReference type="Proteomes" id="UP000054845">
    <property type="component" value="Unassembled WGS sequence"/>
</dbReference>
<dbReference type="Pfam" id="PF02845">
    <property type="entry name" value="CUE"/>
    <property type="match status" value="1"/>
</dbReference>
<keyword evidence="18" id="KW-1185">Reference proteome</keyword>
<evidence type="ECO:0000259" key="16">
    <source>
        <dbReference type="Pfam" id="PF02845"/>
    </source>
</evidence>
<keyword evidence="13" id="KW-0234">DNA repair</keyword>
<dbReference type="InterPro" id="IPR041803">
    <property type="entry name" value="DEF1_CUE"/>
</dbReference>
<evidence type="ECO:0000256" key="2">
    <source>
        <dbReference type="ARBA" id="ARBA00004496"/>
    </source>
</evidence>
<feature type="region of interest" description="Disordered" evidence="15">
    <location>
        <begin position="98"/>
        <end position="222"/>
    </location>
</feature>
<evidence type="ECO:0000256" key="1">
    <source>
        <dbReference type="ARBA" id="ARBA00004123"/>
    </source>
</evidence>
<dbReference type="GO" id="GO:0043130">
    <property type="term" value="F:ubiquitin binding"/>
    <property type="evidence" value="ECO:0007669"/>
    <property type="project" value="InterPro"/>
</dbReference>